<proteinExistence type="predicted"/>
<dbReference type="SUPFAM" id="SSF51658">
    <property type="entry name" value="Xylose isomerase-like"/>
    <property type="match status" value="1"/>
</dbReference>
<name>A0A2V4AZU3_9PSEU</name>
<dbReference type="AlphaFoldDB" id="A0A2V4AZU3"/>
<keyword evidence="2" id="KW-0413">Isomerase</keyword>
<dbReference type="InterPro" id="IPR036237">
    <property type="entry name" value="Xyl_isomerase-like_sf"/>
</dbReference>
<feature type="domain" description="Xylose isomerase-like TIM barrel" evidence="1">
    <location>
        <begin position="47"/>
        <end position="282"/>
    </location>
</feature>
<dbReference type="Pfam" id="PF01261">
    <property type="entry name" value="AP_endonuc_2"/>
    <property type="match status" value="1"/>
</dbReference>
<accession>A0A2V4AZU3</accession>
<organism evidence="2 3">
    <name type="scientific">Prauserella muralis</name>
    <dbReference type="NCBI Taxonomy" id="588067"/>
    <lineage>
        <taxon>Bacteria</taxon>
        <taxon>Bacillati</taxon>
        <taxon>Actinomycetota</taxon>
        <taxon>Actinomycetes</taxon>
        <taxon>Pseudonocardiales</taxon>
        <taxon>Pseudonocardiaceae</taxon>
        <taxon>Prauserella</taxon>
    </lineage>
</organism>
<evidence type="ECO:0000313" key="3">
    <source>
        <dbReference type="Proteomes" id="UP000249915"/>
    </source>
</evidence>
<protein>
    <submittedName>
        <fullName evidence="2">Xylose isomerase</fullName>
    </submittedName>
</protein>
<dbReference type="EMBL" id="MASW01000002">
    <property type="protein sequence ID" value="PXY27392.1"/>
    <property type="molecule type" value="Genomic_DNA"/>
</dbReference>
<dbReference type="GO" id="GO:0016853">
    <property type="term" value="F:isomerase activity"/>
    <property type="evidence" value="ECO:0007669"/>
    <property type="project" value="UniProtKB-KW"/>
</dbReference>
<sequence length="297" mass="31141">MTAVDVPSGLPARVGTPGPGDPRLARLSLNQRTTAKWSLREAVDGCVAAGLGSIGVWREPLAEAGLAEAVAMIRDAGLRVSSLCRGGFFTAAEPAARCAAHADNVAALDEAAALGCPTLVLVPGGLPEGDRDIRGARERVAEAVAALVEPARERGVRLGIEPMHPIFAADRGVISTLAQALDIAEQHPPDVVGVVVDTFHVWWEPGVLGQIARAGERITSYQVCEWITPLPADSLLSRGMMGDGHIDFTSLTRAVAATGYSGDVEVEIFNADVWAAPGADVLATLARRYVELVQPHL</sequence>
<dbReference type="InterPro" id="IPR050312">
    <property type="entry name" value="IolE/XylAMocC-like"/>
</dbReference>
<dbReference type="OrthoDB" id="9787068at2"/>
<dbReference type="RefSeq" id="WP_112281396.1">
    <property type="nucleotide sequence ID" value="NZ_MASW01000002.1"/>
</dbReference>
<comment type="caution">
    <text evidence="2">The sequence shown here is derived from an EMBL/GenBank/DDBJ whole genome shotgun (WGS) entry which is preliminary data.</text>
</comment>
<keyword evidence="3" id="KW-1185">Reference proteome</keyword>
<dbReference type="InterPro" id="IPR013022">
    <property type="entry name" value="Xyl_isomerase-like_TIM-brl"/>
</dbReference>
<evidence type="ECO:0000259" key="1">
    <source>
        <dbReference type="Pfam" id="PF01261"/>
    </source>
</evidence>
<dbReference type="PANTHER" id="PTHR12110">
    <property type="entry name" value="HYDROXYPYRUVATE ISOMERASE"/>
    <property type="match status" value="1"/>
</dbReference>
<reference evidence="2 3" key="1">
    <citation type="submission" date="2016-07" db="EMBL/GenBank/DDBJ databases">
        <title>Draft genome sequence of Prauserella muralis DSM 45305, isolated from a mould-covered wall in an indoor environment.</title>
        <authorList>
            <person name="Ruckert C."/>
            <person name="Albersmeier A."/>
            <person name="Jiang C.-L."/>
            <person name="Jiang Y."/>
            <person name="Kalinowski J."/>
            <person name="Schneider O."/>
            <person name="Winkler A."/>
            <person name="Zotchev S.B."/>
        </authorList>
    </citation>
    <scope>NUCLEOTIDE SEQUENCE [LARGE SCALE GENOMIC DNA]</scope>
    <source>
        <strain evidence="2 3">DSM 45305</strain>
    </source>
</reference>
<dbReference type="Proteomes" id="UP000249915">
    <property type="component" value="Unassembled WGS sequence"/>
</dbReference>
<gene>
    <name evidence="2" type="ORF">BAY60_13230</name>
</gene>
<dbReference type="PANTHER" id="PTHR12110:SF52">
    <property type="entry name" value="XYLOSE ISOMERASE"/>
    <property type="match status" value="1"/>
</dbReference>
<dbReference type="Gene3D" id="3.20.20.150">
    <property type="entry name" value="Divalent-metal-dependent TIM barrel enzymes"/>
    <property type="match status" value="1"/>
</dbReference>
<evidence type="ECO:0000313" key="2">
    <source>
        <dbReference type="EMBL" id="PXY27392.1"/>
    </source>
</evidence>